<proteinExistence type="predicted"/>
<sequence length="79" mass="9140">MEAFQQLGGPPPLYLPPPHHHYAAPLLPLPQPDLKEVLVLQEDQEVKRSQFQKNRKTKDTTRGENVTIKRLKSLEMQED</sequence>
<evidence type="ECO:0000256" key="1">
    <source>
        <dbReference type="SAM" id="MobiDB-lite"/>
    </source>
</evidence>
<evidence type="ECO:0000313" key="2">
    <source>
        <dbReference type="EMBL" id="CAH1390958.1"/>
    </source>
</evidence>
<keyword evidence="3" id="KW-1185">Reference proteome</keyword>
<dbReference type="EMBL" id="OV725077">
    <property type="protein sequence ID" value="CAH1390958.1"/>
    <property type="molecule type" value="Genomic_DNA"/>
</dbReference>
<feature type="region of interest" description="Disordered" evidence="1">
    <location>
        <begin position="49"/>
        <end position="79"/>
    </location>
</feature>
<accession>A0A9P0GYK9</accession>
<reference evidence="2" key="1">
    <citation type="submission" date="2022-01" db="EMBL/GenBank/DDBJ databases">
        <authorList>
            <person name="King R."/>
        </authorList>
    </citation>
    <scope>NUCLEOTIDE SEQUENCE</scope>
</reference>
<dbReference type="AlphaFoldDB" id="A0A9P0GYK9"/>
<protein>
    <submittedName>
        <fullName evidence="2">Uncharacterized protein</fullName>
    </submittedName>
</protein>
<dbReference type="Proteomes" id="UP001152798">
    <property type="component" value="Chromosome 1"/>
</dbReference>
<organism evidence="2 3">
    <name type="scientific">Nezara viridula</name>
    <name type="common">Southern green stink bug</name>
    <name type="synonym">Cimex viridulus</name>
    <dbReference type="NCBI Taxonomy" id="85310"/>
    <lineage>
        <taxon>Eukaryota</taxon>
        <taxon>Metazoa</taxon>
        <taxon>Ecdysozoa</taxon>
        <taxon>Arthropoda</taxon>
        <taxon>Hexapoda</taxon>
        <taxon>Insecta</taxon>
        <taxon>Pterygota</taxon>
        <taxon>Neoptera</taxon>
        <taxon>Paraneoptera</taxon>
        <taxon>Hemiptera</taxon>
        <taxon>Heteroptera</taxon>
        <taxon>Panheteroptera</taxon>
        <taxon>Pentatomomorpha</taxon>
        <taxon>Pentatomoidea</taxon>
        <taxon>Pentatomidae</taxon>
        <taxon>Pentatominae</taxon>
        <taxon>Nezara</taxon>
    </lineage>
</organism>
<evidence type="ECO:0000313" key="3">
    <source>
        <dbReference type="Proteomes" id="UP001152798"/>
    </source>
</evidence>
<dbReference type="OrthoDB" id="6022300at2759"/>
<gene>
    <name evidence="2" type="ORF">NEZAVI_LOCUS2063</name>
</gene>
<name>A0A9P0GYK9_NEZVI</name>